<evidence type="ECO:0000256" key="1">
    <source>
        <dbReference type="SAM" id="SignalP"/>
    </source>
</evidence>
<evidence type="ECO:0000313" key="2">
    <source>
        <dbReference type="EMBL" id="MFC4766370.1"/>
    </source>
</evidence>
<comment type="caution">
    <text evidence="2">The sequence shown here is derived from an EMBL/GenBank/DDBJ whole genome shotgun (WGS) entry which is preliminary data.</text>
</comment>
<sequence length="325" mass="35348">MKLAHTICGLAVLLTGSLLSAGCHAPALSTIKPDKEKIAVGIVSSKELANSKEVLEYTDKVFQQSAVVFDIRPLENETKAQEALAALASNENIDLIITESKYSQFVAELAKTKDEKKFGIVGNVPNPDLKSVRLVNINREHQAFVAGFLLAGASQKVPVGVIVQTPRSSESPDWKGVMEGIHYAGVSTPPTVVTLDEAMAPEGGGRLKSLAPRFFVLLDPVSPEQLTRLQESGKLLFTLHDLPKVSPSVVARPRPIFTEGVQEEVQALLNNSWQGKLSAAVMGTGYFDIIRTEAFPTELLNQSKRVEEGLRNRTLQPETYLKPPK</sequence>
<evidence type="ECO:0008006" key="4">
    <source>
        <dbReference type="Google" id="ProtNLM"/>
    </source>
</evidence>
<feature type="signal peptide" evidence="1">
    <location>
        <begin position="1"/>
        <end position="25"/>
    </location>
</feature>
<name>A0ABV9Q135_9BACL</name>
<accession>A0ABV9Q135</accession>
<dbReference type="Proteomes" id="UP001596002">
    <property type="component" value="Unassembled WGS sequence"/>
</dbReference>
<dbReference type="EMBL" id="JBHSHC010000016">
    <property type="protein sequence ID" value="MFC4766370.1"/>
    <property type="molecule type" value="Genomic_DNA"/>
</dbReference>
<evidence type="ECO:0000313" key="3">
    <source>
        <dbReference type="Proteomes" id="UP001596002"/>
    </source>
</evidence>
<dbReference type="Gene3D" id="3.40.50.2300">
    <property type="match status" value="1"/>
</dbReference>
<reference evidence="3" key="1">
    <citation type="journal article" date="2019" name="Int. J. Syst. Evol. Microbiol.">
        <title>The Global Catalogue of Microorganisms (GCM) 10K type strain sequencing project: providing services to taxonomists for standard genome sequencing and annotation.</title>
        <authorList>
            <consortium name="The Broad Institute Genomics Platform"/>
            <consortium name="The Broad Institute Genome Sequencing Center for Infectious Disease"/>
            <person name="Wu L."/>
            <person name="Ma J."/>
        </authorList>
    </citation>
    <scope>NUCLEOTIDE SEQUENCE [LARGE SCALE GENOMIC DNA]</scope>
    <source>
        <strain evidence="3">WYCCWR 12678</strain>
    </source>
</reference>
<feature type="chain" id="PRO_5046045762" description="ABC transporter substrate-binding protein" evidence="1">
    <location>
        <begin position="26"/>
        <end position="325"/>
    </location>
</feature>
<protein>
    <recommendedName>
        <fullName evidence="4">ABC transporter substrate-binding protein</fullName>
    </recommendedName>
</protein>
<dbReference type="PROSITE" id="PS51257">
    <property type="entry name" value="PROKAR_LIPOPROTEIN"/>
    <property type="match status" value="1"/>
</dbReference>
<gene>
    <name evidence="2" type="ORF">ACFO8Q_03030</name>
</gene>
<keyword evidence="1" id="KW-0732">Signal</keyword>
<organism evidence="2 3">
    <name type="scientific">Effusibacillus consociatus</name>
    <dbReference type="NCBI Taxonomy" id="1117041"/>
    <lineage>
        <taxon>Bacteria</taxon>
        <taxon>Bacillati</taxon>
        <taxon>Bacillota</taxon>
        <taxon>Bacilli</taxon>
        <taxon>Bacillales</taxon>
        <taxon>Alicyclobacillaceae</taxon>
        <taxon>Effusibacillus</taxon>
    </lineage>
</organism>
<keyword evidence="3" id="KW-1185">Reference proteome</keyword>
<dbReference type="RefSeq" id="WP_380024205.1">
    <property type="nucleotide sequence ID" value="NZ_JBHSHC010000016.1"/>
</dbReference>
<proteinExistence type="predicted"/>